<dbReference type="Proteomes" id="UP000736672">
    <property type="component" value="Unassembled WGS sequence"/>
</dbReference>
<dbReference type="Pfam" id="PF00646">
    <property type="entry name" value="F-box"/>
    <property type="match status" value="1"/>
</dbReference>
<evidence type="ECO:0000259" key="4">
    <source>
        <dbReference type="PROSITE" id="PS50181"/>
    </source>
</evidence>
<evidence type="ECO:0000313" key="5">
    <source>
        <dbReference type="EMBL" id="KAH7271101.1"/>
    </source>
</evidence>
<dbReference type="InterPro" id="IPR050745">
    <property type="entry name" value="Multifunctional_regulatory"/>
</dbReference>
<feature type="repeat" description="ANK" evidence="3">
    <location>
        <begin position="93"/>
        <end position="125"/>
    </location>
</feature>
<keyword evidence="2 3" id="KW-0040">ANK repeat</keyword>
<dbReference type="SUPFAM" id="SSF48403">
    <property type="entry name" value="Ankyrin repeat"/>
    <property type="match status" value="1"/>
</dbReference>
<dbReference type="SUPFAM" id="SSF81383">
    <property type="entry name" value="F-box domain"/>
    <property type="match status" value="1"/>
</dbReference>
<dbReference type="EMBL" id="JAGTJS010000004">
    <property type="protein sequence ID" value="KAH7271101.1"/>
    <property type="molecule type" value="Genomic_DNA"/>
</dbReference>
<dbReference type="PROSITE" id="PS50297">
    <property type="entry name" value="ANK_REP_REGION"/>
    <property type="match status" value="1"/>
</dbReference>
<dbReference type="InterPro" id="IPR036770">
    <property type="entry name" value="Ankyrin_rpt-contain_sf"/>
</dbReference>
<dbReference type="PANTHER" id="PTHR24189">
    <property type="entry name" value="MYOTROPHIN"/>
    <property type="match status" value="1"/>
</dbReference>
<keyword evidence="1" id="KW-0677">Repeat</keyword>
<evidence type="ECO:0000256" key="1">
    <source>
        <dbReference type="ARBA" id="ARBA00022737"/>
    </source>
</evidence>
<gene>
    <name evidence="5" type="ORF">B0J15DRAFT_202862</name>
</gene>
<dbReference type="SMART" id="SM00248">
    <property type="entry name" value="ANK"/>
    <property type="match status" value="7"/>
</dbReference>
<dbReference type="PROSITE" id="PS50088">
    <property type="entry name" value="ANK_REPEAT"/>
    <property type="match status" value="1"/>
</dbReference>
<dbReference type="Pfam" id="PF12796">
    <property type="entry name" value="Ank_2"/>
    <property type="match status" value="1"/>
</dbReference>
<dbReference type="Pfam" id="PF00023">
    <property type="entry name" value="Ank"/>
    <property type="match status" value="1"/>
</dbReference>
<sequence length="493" mass="55097">MSFASLPTELLEEVAKHCDGQQLASFAQVNRKLYAIFNPRLYQHSIANDSPSQECVRWAVEYGSLNTLKYAISQGADINGSCAITERYVLSGMSSTPLHIATANGFHEIVQWLLDNGASLHEPSVNLCECDELGTYKSGLFWYPLHFAICHSDEAMLRLFLQKGAYFSANKVPGLRCAIQNERLDIIDLLVQQPSFDPHYQDLHEQNALHYVSNVQNPSAAYQIVHRLVDHGVPMNVIGQGITPFSQLVVRAKYKPTIALLERGADPYFDGHNQRMCTLGWCFNDRFIDPSEPESVTNELREDRRKLVALLIAKGADVNRVTITGDEHHTPLCWALVGGKDVECIRILLDAGASIRNAVTYTDGSKTEGLLRMLFRKVAALTPWVPRMNGPSEAFFEPYKDSVRLLLENGARIDSVDDEESALGICCQMATPKIGTWVLEFLVDNSTRRNVTLEFVEAILEDTEDEAVRTLLGRLRHKLAGDGENDEAETVDE</sequence>
<reference evidence="5" key="1">
    <citation type="journal article" date="2021" name="Nat. Commun.">
        <title>Genetic determinants of endophytism in the Arabidopsis root mycobiome.</title>
        <authorList>
            <person name="Mesny F."/>
            <person name="Miyauchi S."/>
            <person name="Thiergart T."/>
            <person name="Pickel B."/>
            <person name="Atanasova L."/>
            <person name="Karlsson M."/>
            <person name="Huettel B."/>
            <person name="Barry K.W."/>
            <person name="Haridas S."/>
            <person name="Chen C."/>
            <person name="Bauer D."/>
            <person name="Andreopoulos W."/>
            <person name="Pangilinan J."/>
            <person name="LaButti K."/>
            <person name="Riley R."/>
            <person name="Lipzen A."/>
            <person name="Clum A."/>
            <person name="Drula E."/>
            <person name="Henrissat B."/>
            <person name="Kohler A."/>
            <person name="Grigoriev I.V."/>
            <person name="Martin F.M."/>
            <person name="Hacquard S."/>
        </authorList>
    </citation>
    <scope>NUCLEOTIDE SEQUENCE</scope>
    <source>
        <strain evidence="5">FSSC 5 MPI-SDFR-AT-0091</strain>
    </source>
</reference>
<dbReference type="CDD" id="cd09917">
    <property type="entry name" value="F-box_SF"/>
    <property type="match status" value="1"/>
</dbReference>
<organism evidence="5 6">
    <name type="scientific">Fusarium solani</name>
    <name type="common">Filamentous fungus</name>
    <dbReference type="NCBI Taxonomy" id="169388"/>
    <lineage>
        <taxon>Eukaryota</taxon>
        <taxon>Fungi</taxon>
        <taxon>Dikarya</taxon>
        <taxon>Ascomycota</taxon>
        <taxon>Pezizomycotina</taxon>
        <taxon>Sordariomycetes</taxon>
        <taxon>Hypocreomycetidae</taxon>
        <taxon>Hypocreales</taxon>
        <taxon>Nectriaceae</taxon>
        <taxon>Fusarium</taxon>
        <taxon>Fusarium solani species complex</taxon>
    </lineage>
</organism>
<dbReference type="OrthoDB" id="341259at2759"/>
<dbReference type="InterPro" id="IPR036047">
    <property type="entry name" value="F-box-like_dom_sf"/>
</dbReference>
<comment type="caution">
    <text evidence="5">The sequence shown here is derived from an EMBL/GenBank/DDBJ whole genome shotgun (WGS) entry which is preliminary data.</text>
</comment>
<feature type="domain" description="F-box" evidence="4">
    <location>
        <begin position="1"/>
        <end position="45"/>
    </location>
</feature>
<name>A0A9P9R9A4_FUSSL</name>
<dbReference type="Gene3D" id="1.25.40.20">
    <property type="entry name" value="Ankyrin repeat-containing domain"/>
    <property type="match status" value="2"/>
</dbReference>
<dbReference type="InterPro" id="IPR002110">
    <property type="entry name" value="Ankyrin_rpt"/>
</dbReference>
<keyword evidence="6" id="KW-1185">Reference proteome</keyword>
<proteinExistence type="predicted"/>
<evidence type="ECO:0000313" key="6">
    <source>
        <dbReference type="Proteomes" id="UP000736672"/>
    </source>
</evidence>
<accession>A0A9P9R9A4</accession>
<dbReference type="AlphaFoldDB" id="A0A9P9R9A4"/>
<dbReference type="PROSITE" id="PS50181">
    <property type="entry name" value="FBOX"/>
    <property type="match status" value="1"/>
</dbReference>
<evidence type="ECO:0000256" key="2">
    <source>
        <dbReference type="ARBA" id="ARBA00023043"/>
    </source>
</evidence>
<protein>
    <submittedName>
        <fullName evidence="5">Ankyrin repeat-containing domain protein</fullName>
    </submittedName>
</protein>
<evidence type="ECO:0000256" key="3">
    <source>
        <dbReference type="PROSITE-ProRule" id="PRU00023"/>
    </source>
</evidence>
<dbReference type="InterPro" id="IPR001810">
    <property type="entry name" value="F-box_dom"/>
</dbReference>
<dbReference type="PRINTS" id="PR01415">
    <property type="entry name" value="ANKYRIN"/>
</dbReference>